<dbReference type="Pfam" id="PF13537">
    <property type="entry name" value="GATase_7"/>
    <property type="match status" value="1"/>
</dbReference>
<dbReference type="CDD" id="cd00712">
    <property type="entry name" value="AsnB"/>
    <property type="match status" value="1"/>
</dbReference>
<dbReference type="Proteomes" id="UP000063699">
    <property type="component" value="Chromosome"/>
</dbReference>
<dbReference type="InterPro" id="IPR001962">
    <property type="entry name" value="Asn_synthase"/>
</dbReference>
<dbReference type="InterPro" id="IPR014729">
    <property type="entry name" value="Rossmann-like_a/b/a_fold"/>
</dbReference>
<dbReference type="Pfam" id="PF00733">
    <property type="entry name" value="Asn_synthase"/>
    <property type="match status" value="2"/>
</dbReference>
<sequence>MAGIAGGVDFTAGTSDAVHFSGELSNAAELRGSLRRLGRALVTGDDAEIVLQAYLEWGPALVSRLDGAYAFAVWDARDRKLVMVRDRLGIKPLHYHPTPDGVLFGSSAKSILADPSVPRIVDVDGLRALVTSTLVPWKGIHSVEPGQIVTLSSAGVQARTYARLDDLPRTDPQVVSGLPTFSADVAALTDPALRREIVAAYDTPMGFGQADSALYLLAETLAAQSTVVLSGPLAAEVFGCASSRPHGDRMALMCPHLRGHLAGAGPAPAGLTRMAIDRVDRISTAVGLRVRMPFTDQRLITYIHDTTRAQRVPSANARYNAEIQRQAKEVLADRDHLAMSLIDWDWLTDAIAVDPAAMPGAVASGIEWILDLYHWADLYHPVVERPA</sequence>
<evidence type="ECO:0000256" key="4">
    <source>
        <dbReference type="ARBA" id="ARBA00022888"/>
    </source>
</evidence>
<dbReference type="STRING" id="860235.AOZ06_41965"/>
<dbReference type="EC" id="6.3.5.4" evidence="3"/>
<accession>A0A0N9I3W7</accession>
<feature type="domain" description="Glutamine amidotransferase type-2" evidence="6">
    <location>
        <begin position="1"/>
        <end position="154"/>
    </location>
</feature>
<dbReference type="InterPro" id="IPR033738">
    <property type="entry name" value="AsnB_N"/>
</dbReference>
<proteinExistence type="inferred from homology"/>
<dbReference type="KEGG" id="kphy:AOZ06_41965"/>
<comment type="catalytic activity">
    <reaction evidence="5">
        <text>L-aspartate + L-glutamine + ATP + H2O = L-asparagine + L-glutamate + AMP + diphosphate + H(+)</text>
        <dbReference type="Rhea" id="RHEA:12228"/>
        <dbReference type="ChEBI" id="CHEBI:15377"/>
        <dbReference type="ChEBI" id="CHEBI:15378"/>
        <dbReference type="ChEBI" id="CHEBI:29985"/>
        <dbReference type="ChEBI" id="CHEBI:29991"/>
        <dbReference type="ChEBI" id="CHEBI:30616"/>
        <dbReference type="ChEBI" id="CHEBI:33019"/>
        <dbReference type="ChEBI" id="CHEBI:58048"/>
        <dbReference type="ChEBI" id="CHEBI:58359"/>
        <dbReference type="ChEBI" id="CHEBI:456215"/>
        <dbReference type="EC" id="6.3.5.4"/>
    </reaction>
</comment>
<dbReference type="GO" id="GO:0006529">
    <property type="term" value="P:asparagine biosynthetic process"/>
    <property type="evidence" value="ECO:0007669"/>
    <property type="project" value="UniProtKB-KW"/>
</dbReference>
<dbReference type="PANTHER" id="PTHR43284">
    <property type="entry name" value="ASPARAGINE SYNTHETASE (GLUTAMINE-HYDROLYZING)"/>
    <property type="match status" value="1"/>
</dbReference>
<dbReference type="GO" id="GO:0004066">
    <property type="term" value="F:asparagine synthase (glutamine-hydrolyzing) activity"/>
    <property type="evidence" value="ECO:0007669"/>
    <property type="project" value="UniProtKB-EC"/>
</dbReference>
<reference evidence="7 8" key="1">
    <citation type="submission" date="2015-07" db="EMBL/GenBank/DDBJ databases">
        <title>Genome sequencing of Kibdelosporangium phytohabitans.</title>
        <authorList>
            <person name="Qin S."/>
            <person name="Xing K."/>
        </authorList>
    </citation>
    <scope>NUCLEOTIDE SEQUENCE [LARGE SCALE GENOMIC DNA]</scope>
    <source>
        <strain evidence="7 8">KLBMP1111</strain>
    </source>
</reference>
<dbReference type="InterPro" id="IPR017932">
    <property type="entry name" value="GATase_2_dom"/>
</dbReference>
<evidence type="ECO:0000256" key="1">
    <source>
        <dbReference type="ARBA" id="ARBA00005187"/>
    </source>
</evidence>
<evidence type="ECO:0000259" key="6">
    <source>
        <dbReference type="PROSITE" id="PS51278"/>
    </source>
</evidence>
<comment type="similarity">
    <text evidence="2">Belongs to the asparagine synthetase family.</text>
</comment>
<organism evidence="7 8">
    <name type="scientific">Kibdelosporangium phytohabitans</name>
    <dbReference type="NCBI Taxonomy" id="860235"/>
    <lineage>
        <taxon>Bacteria</taxon>
        <taxon>Bacillati</taxon>
        <taxon>Actinomycetota</taxon>
        <taxon>Actinomycetes</taxon>
        <taxon>Pseudonocardiales</taxon>
        <taxon>Pseudonocardiaceae</taxon>
        <taxon>Kibdelosporangium</taxon>
    </lineage>
</organism>
<gene>
    <name evidence="7" type="ORF">AOZ06_41965</name>
</gene>
<evidence type="ECO:0000256" key="2">
    <source>
        <dbReference type="ARBA" id="ARBA00005752"/>
    </source>
</evidence>
<protein>
    <recommendedName>
        <fullName evidence="3">asparagine synthase (glutamine-hydrolyzing)</fullName>
        <ecNumber evidence="3">6.3.5.4</ecNumber>
    </recommendedName>
</protein>
<dbReference type="InterPro" id="IPR029055">
    <property type="entry name" value="Ntn_hydrolases_N"/>
</dbReference>
<dbReference type="SUPFAM" id="SSF56235">
    <property type="entry name" value="N-terminal nucleophile aminohydrolases (Ntn hydrolases)"/>
    <property type="match status" value="1"/>
</dbReference>
<dbReference type="Gene3D" id="3.40.50.620">
    <property type="entry name" value="HUPs"/>
    <property type="match status" value="1"/>
</dbReference>
<keyword evidence="4" id="KW-0061">Asparagine biosynthesis</keyword>
<evidence type="ECO:0000256" key="5">
    <source>
        <dbReference type="ARBA" id="ARBA00048741"/>
    </source>
</evidence>
<dbReference type="InterPro" id="IPR051786">
    <property type="entry name" value="ASN_synthetase/amidase"/>
</dbReference>
<dbReference type="Gene3D" id="3.60.20.10">
    <property type="entry name" value="Glutamine Phosphoribosylpyrophosphate, subunit 1, domain 1"/>
    <property type="match status" value="1"/>
</dbReference>
<evidence type="ECO:0000313" key="7">
    <source>
        <dbReference type="EMBL" id="ALG12558.1"/>
    </source>
</evidence>
<keyword evidence="4" id="KW-0028">Amino-acid biosynthesis</keyword>
<dbReference type="SUPFAM" id="SSF52402">
    <property type="entry name" value="Adenine nucleotide alpha hydrolases-like"/>
    <property type="match status" value="1"/>
</dbReference>
<evidence type="ECO:0000313" key="8">
    <source>
        <dbReference type="Proteomes" id="UP000063699"/>
    </source>
</evidence>
<evidence type="ECO:0000256" key="3">
    <source>
        <dbReference type="ARBA" id="ARBA00012737"/>
    </source>
</evidence>
<dbReference type="GO" id="GO:0005829">
    <property type="term" value="C:cytosol"/>
    <property type="evidence" value="ECO:0007669"/>
    <property type="project" value="TreeGrafter"/>
</dbReference>
<name>A0A0N9I3W7_9PSEU</name>
<dbReference type="PANTHER" id="PTHR43284:SF1">
    <property type="entry name" value="ASPARAGINE SYNTHETASE"/>
    <property type="match status" value="1"/>
</dbReference>
<comment type="pathway">
    <text evidence="1">Amino-acid biosynthesis; L-asparagine biosynthesis; L-asparagine from L-aspartate (L-Gln route): step 1/1.</text>
</comment>
<dbReference type="EMBL" id="CP012752">
    <property type="protein sequence ID" value="ALG12558.1"/>
    <property type="molecule type" value="Genomic_DNA"/>
</dbReference>
<keyword evidence="8" id="KW-1185">Reference proteome</keyword>
<dbReference type="AlphaFoldDB" id="A0A0N9I3W7"/>
<dbReference type="PROSITE" id="PS51278">
    <property type="entry name" value="GATASE_TYPE_2"/>
    <property type="match status" value="1"/>
</dbReference>